<evidence type="ECO:0000313" key="1">
    <source>
        <dbReference type="EMBL" id="KKK48125.1"/>
    </source>
</evidence>
<dbReference type="EMBL" id="LAZR01069230">
    <property type="protein sequence ID" value="KKK48125.1"/>
    <property type="molecule type" value="Genomic_DNA"/>
</dbReference>
<accession>A0A0F8WIS5</accession>
<gene>
    <name evidence="1" type="ORF">LCGC14_3148260</name>
</gene>
<protein>
    <submittedName>
        <fullName evidence="1">Uncharacterized protein</fullName>
    </submittedName>
</protein>
<feature type="non-terminal residue" evidence="1">
    <location>
        <position position="129"/>
    </location>
</feature>
<sequence length="129" mass="14216">MERRYKNRCAFYIILILLLFGTAYAANFHILGDEKKLFWYNGANYWSERANSSLATNIDWTKPANAGSAGNPLITDGTNAMSWGGNIVATLYLADDGSVSAPGYSFTDDTDTGIYATEDGADYWSRTGR</sequence>
<proteinExistence type="predicted"/>
<comment type="caution">
    <text evidence="1">The sequence shown here is derived from an EMBL/GenBank/DDBJ whole genome shotgun (WGS) entry which is preliminary data.</text>
</comment>
<dbReference type="AlphaFoldDB" id="A0A0F8WIS5"/>
<name>A0A0F8WIS5_9ZZZZ</name>
<organism evidence="1">
    <name type="scientific">marine sediment metagenome</name>
    <dbReference type="NCBI Taxonomy" id="412755"/>
    <lineage>
        <taxon>unclassified sequences</taxon>
        <taxon>metagenomes</taxon>
        <taxon>ecological metagenomes</taxon>
    </lineage>
</organism>
<reference evidence="1" key="1">
    <citation type="journal article" date="2015" name="Nature">
        <title>Complex archaea that bridge the gap between prokaryotes and eukaryotes.</title>
        <authorList>
            <person name="Spang A."/>
            <person name="Saw J.H."/>
            <person name="Jorgensen S.L."/>
            <person name="Zaremba-Niedzwiedzka K."/>
            <person name="Martijn J."/>
            <person name="Lind A.E."/>
            <person name="van Eijk R."/>
            <person name="Schleper C."/>
            <person name="Guy L."/>
            <person name="Ettema T.J."/>
        </authorList>
    </citation>
    <scope>NUCLEOTIDE SEQUENCE</scope>
</reference>